<evidence type="ECO:0000256" key="2">
    <source>
        <dbReference type="ARBA" id="ARBA00022771"/>
    </source>
</evidence>
<dbReference type="PROSITE" id="PS00518">
    <property type="entry name" value="ZF_RING_1"/>
    <property type="match status" value="1"/>
</dbReference>
<dbReference type="GO" id="GO:0007129">
    <property type="term" value="P:homologous chromosome pairing at meiosis"/>
    <property type="evidence" value="ECO:0007669"/>
    <property type="project" value="TreeGrafter"/>
</dbReference>
<dbReference type="Proteomes" id="UP000008672">
    <property type="component" value="Unassembled WGS sequence"/>
</dbReference>
<keyword evidence="1" id="KW-0479">Metal-binding</keyword>
<dbReference type="PANTHER" id="PTHR22663:SF21">
    <property type="entry name" value="E3 SUMO-PROTEIN LIGASE RNF212-RELATED"/>
    <property type="match status" value="1"/>
</dbReference>
<dbReference type="GO" id="GO:0007131">
    <property type="term" value="P:reciprocal meiotic recombination"/>
    <property type="evidence" value="ECO:0007669"/>
    <property type="project" value="InterPro"/>
</dbReference>
<keyword evidence="10" id="KW-1185">Reference proteome</keyword>
<reference evidence="9" key="2">
    <citation type="submission" date="2025-08" db="UniProtKB">
        <authorList>
            <consortium name="Ensembl"/>
        </authorList>
    </citation>
    <scope>IDENTIFICATION</scope>
</reference>
<evidence type="ECO:0000256" key="1">
    <source>
        <dbReference type="ARBA" id="ARBA00022723"/>
    </source>
</evidence>
<dbReference type="EMBL" id="AFYH01060252">
    <property type="status" value="NOT_ANNOTATED_CDS"/>
    <property type="molecule type" value="Genomic_DNA"/>
</dbReference>
<keyword evidence="6" id="KW-0175">Coiled coil</keyword>
<dbReference type="GO" id="GO:0008270">
    <property type="term" value="F:zinc ion binding"/>
    <property type="evidence" value="ECO:0007669"/>
    <property type="project" value="UniProtKB-KW"/>
</dbReference>
<dbReference type="HOGENOM" id="CLU_074594_0_0_1"/>
<evidence type="ECO:0000256" key="3">
    <source>
        <dbReference type="ARBA" id="ARBA00022833"/>
    </source>
</evidence>
<feature type="domain" description="RING-type" evidence="8">
    <location>
        <begin position="7"/>
        <end position="46"/>
    </location>
</feature>
<keyword evidence="4" id="KW-0469">Meiosis</keyword>
<dbReference type="EMBL" id="AFYH01060251">
    <property type="status" value="NOT_ANNOTATED_CDS"/>
    <property type="molecule type" value="Genomic_DNA"/>
</dbReference>
<dbReference type="Ensembl" id="ENSLACT00000017729.1">
    <property type="protein sequence ID" value="ENSLACP00000017599.1"/>
    <property type="gene ID" value="ENSLACG00000015502.1"/>
</dbReference>
<dbReference type="InterPro" id="IPR013083">
    <property type="entry name" value="Znf_RING/FYVE/PHD"/>
</dbReference>
<reference evidence="9" key="3">
    <citation type="submission" date="2025-09" db="UniProtKB">
        <authorList>
            <consortium name="Ensembl"/>
        </authorList>
    </citation>
    <scope>IDENTIFICATION</scope>
</reference>
<evidence type="ECO:0000256" key="4">
    <source>
        <dbReference type="ARBA" id="ARBA00023254"/>
    </source>
</evidence>
<dbReference type="PROSITE" id="PS50089">
    <property type="entry name" value="ZF_RING_2"/>
    <property type="match status" value="1"/>
</dbReference>
<evidence type="ECO:0000256" key="7">
    <source>
        <dbReference type="SAM" id="MobiDB-lite"/>
    </source>
</evidence>
<dbReference type="PANTHER" id="PTHR22663">
    <property type="entry name" value="RING FINGER PROTEIN NARYA-RELATED"/>
    <property type="match status" value="1"/>
</dbReference>
<name>H3B6S8_LATCH</name>
<feature type="coiled-coil region" evidence="6">
    <location>
        <begin position="103"/>
        <end position="144"/>
    </location>
</feature>
<feature type="region of interest" description="Disordered" evidence="7">
    <location>
        <begin position="276"/>
        <end position="301"/>
    </location>
</feature>
<dbReference type="SUPFAM" id="SSF57850">
    <property type="entry name" value="RING/U-box"/>
    <property type="match status" value="1"/>
</dbReference>
<keyword evidence="3" id="KW-0862">Zinc</keyword>
<dbReference type="EMBL" id="AFYH01060255">
    <property type="status" value="NOT_ANNOTATED_CDS"/>
    <property type="molecule type" value="Genomic_DNA"/>
</dbReference>
<sequence length="323" mass="36348">MASWVYCNTCFQQPRTDNNSLYLTNCGHVFCQSCLQKGRKNECLVCGVHCRTVLLSNQVSPDIQVLFTDLDVMCKRYSKEIKQISEFQEKHRKQSLKFYKEKSAKVEEILQKMTHKMQNLQRELEEKKNYIAKLENSLQKISARPLQQTTRLLVDDTGRELASSLFAQHMYSSLPNTRTPLCERTEKMEVDLASSQKRKLQQETGTGPARLSLISPPHNGRMGTVPYKVSYQPNLEASQSNLAGSIRSTPVRFPVQTHGASILSASGTPAYRTGGSWNLSGFRKPPSYQPTPSPSQQSDLRHPISIPSLLHRPTTPGGHAIQG</sequence>
<evidence type="ECO:0000313" key="10">
    <source>
        <dbReference type="Proteomes" id="UP000008672"/>
    </source>
</evidence>
<dbReference type="GO" id="GO:0016925">
    <property type="term" value="P:protein sumoylation"/>
    <property type="evidence" value="ECO:0007669"/>
    <property type="project" value="TreeGrafter"/>
</dbReference>
<dbReference type="InterPro" id="IPR017907">
    <property type="entry name" value="Znf_RING_CS"/>
</dbReference>
<dbReference type="SMART" id="SM00184">
    <property type="entry name" value="RING"/>
    <property type="match status" value="1"/>
</dbReference>
<dbReference type="InterPro" id="IPR042123">
    <property type="entry name" value="Zip3/RNF212-like"/>
</dbReference>
<dbReference type="Pfam" id="PF14634">
    <property type="entry name" value="zf-RING_5"/>
    <property type="match status" value="1"/>
</dbReference>
<dbReference type="eggNOG" id="KOG4739">
    <property type="taxonomic scope" value="Eukaryota"/>
</dbReference>
<dbReference type="AlphaFoldDB" id="H3B6S8"/>
<dbReference type="STRING" id="7897.ENSLACP00000017599"/>
<dbReference type="InterPro" id="IPR001841">
    <property type="entry name" value="Znf_RING"/>
</dbReference>
<dbReference type="CDD" id="cd16746">
    <property type="entry name" value="RING-HC_RNF212"/>
    <property type="match status" value="1"/>
</dbReference>
<dbReference type="GeneTree" id="ENSGT00740000115581"/>
<evidence type="ECO:0000256" key="5">
    <source>
        <dbReference type="PROSITE-ProRule" id="PRU00175"/>
    </source>
</evidence>
<dbReference type="OMA" id="VCCNSCF"/>
<protein>
    <submittedName>
        <fullName evidence="9">Ring finger protein 212</fullName>
    </submittedName>
</protein>
<dbReference type="EMBL" id="AFYH01060256">
    <property type="status" value="NOT_ANNOTATED_CDS"/>
    <property type="molecule type" value="Genomic_DNA"/>
</dbReference>
<keyword evidence="2 5" id="KW-0863">Zinc-finger</keyword>
<dbReference type="OrthoDB" id="9949553at2759"/>
<dbReference type="KEGG" id="lcm:102357091"/>
<dbReference type="GO" id="GO:0000795">
    <property type="term" value="C:synaptonemal complex"/>
    <property type="evidence" value="ECO:0007669"/>
    <property type="project" value="InterPro"/>
</dbReference>
<dbReference type="EMBL" id="AFYH01060253">
    <property type="status" value="NOT_ANNOTATED_CDS"/>
    <property type="molecule type" value="Genomic_DNA"/>
</dbReference>
<evidence type="ECO:0000256" key="6">
    <source>
        <dbReference type="SAM" id="Coils"/>
    </source>
</evidence>
<dbReference type="FunCoup" id="H3B6S8">
    <property type="interactions" value="26"/>
</dbReference>
<dbReference type="InParanoid" id="H3B6S8"/>
<dbReference type="GO" id="GO:0019789">
    <property type="term" value="F:SUMO transferase activity"/>
    <property type="evidence" value="ECO:0007669"/>
    <property type="project" value="InterPro"/>
</dbReference>
<proteinExistence type="predicted"/>
<dbReference type="Bgee" id="ENSLACG00000015502">
    <property type="expression patterns" value="Expressed in chordate pharynx and 6 other cell types or tissues"/>
</dbReference>
<dbReference type="EMBL" id="AFYH01060254">
    <property type="status" value="NOT_ANNOTATED_CDS"/>
    <property type="molecule type" value="Genomic_DNA"/>
</dbReference>
<evidence type="ECO:0000259" key="8">
    <source>
        <dbReference type="PROSITE" id="PS50089"/>
    </source>
</evidence>
<evidence type="ECO:0000313" key="9">
    <source>
        <dbReference type="Ensembl" id="ENSLACP00000017599.1"/>
    </source>
</evidence>
<organism evidence="9 10">
    <name type="scientific">Latimeria chalumnae</name>
    <name type="common">Coelacanth</name>
    <dbReference type="NCBI Taxonomy" id="7897"/>
    <lineage>
        <taxon>Eukaryota</taxon>
        <taxon>Metazoa</taxon>
        <taxon>Chordata</taxon>
        <taxon>Craniata</taxon>
        <taxon>Vertebrata</taxon>
        <taxon>Euteleostomi</taxon>
        <taxon>Coelacanthiformes</taxon>
        <taxon>Coelacanthidae</taxon>
        <taxon>Latimeria</taxon>
    </lineage>
</organism>
<reference evidence="10" key="1">
    <citation type="submission" date="2011-08" db="EMBL/GenBank/DDBJ databases">
        <title>The draft genome of Latimeria chalumnae.</title>
        <authorList>
            <person name="Di Palma F."/>
            <person name="Alfoldi J."/>
            <person name="Johnson J."/>
            <person name="Berlin A."/>
            <person name="Gnerre S."/>
            <person name="Jaffe D."/>
            <person name="MacCallum I."/>
            <person name="Young S."/>
            <person name="Walker B.J."/>
            <person name="Lander E."/>
            <person name="Lindblad-Toh K."/>
        </authorList>
    </citation>
    <scope>NUCLEOTIDE SEQUENCE [LARGE SCALE GENOMIC DNA]</scope>
    <source>
        <strain evidence="10">Wild caught</strain>
    </source>
</reference>
<dbReference type="Gene3D" id="3.30.40.10">
    <property type="entry name" value="Zinc/RING finger domain, C3HC4 (zinc finger)"/>
    <property type="match status" value="1"/>
</dbReference>
<accession>H3B6S8</accession>
<feature type="region of interest" description="Disordered" evidence="7">
    <location>
        <begin position="195"/>
        <end position="219"/>
    </location>
</feature>
<gene>
    <name evidence="9" type="primary">RNF212</name>
</gene>